<sequence>MDSGHSARGSKAELIRIAAMRPTGSDFRVAEHEDGGTAQAHLIHAADTTKVPAHTPKLKAAAVPKHAPSDPQQDHRQTHPKDTDHNAHPTLEEEIAHQQHVENCQRDNSAGHHAIAAPAHRPHKPRHNHLTNDETDKHDHFRHQPHDQTCGNDYHVELGNLRASSASNSPLLSVRKLFSVANSSVFRGYAYSEAVTRTRHHPRQSFKERRQNNNILTPEMNLGVLFLESTASRSEAPAIAKSRRRDAETPETSLEFLFPDIDPASNQQHPRDHLGRSNGHRGHHALQDLSPVEGPESPDYNIEGPQHHNDQKQSE</sequence>
<feature type="compositionally biased region" description="Basic residues" evidence="1">
    <location>
        <begin position="120"/>
        <end position="129"/>
    </location>
</feature>
<gene>
    <name evidence="2" type="ORF">KI688_001048</name>
</gene>
<name>A0A9P8BZ56_9FUNG</name>
<dbReference type="Proteomes" id="UP000707451">
    <property type="component" value="Unassembled WGS sequence"/>
</dbReference>
<evidence type="ECO:0000256" key="1">
    <source>
        <dbReference type="SAM" id="MobiDB-lite"/>
    </source>
</evidence>
<feature type="region of interest" description="Disordered" evidence="1">
    <location>
        <begin position="59"/>
        <end position="87"/>
    </location>
</feature>
<proteinExistence type="predicted"/>
<dbReference type="OrthoDB" id="2449348at2759"/>
<dbReference type="EMBL" id="JAHRHY010000001">
    <property type="protein sequence ID" value="KAG9073256.1"/>
    <property type="molecule type" value="Genomic_DNA"/>
</dbReference>
<keyword evidence="3" id="KW-1185">Reference proteome</keyword>
<feature type="compositionally biased region" description="Basic and acidic residues" evidence="1">
    <location>
        <begin position="72"/>
        <end position="87"/>
    </location>
</feature>
<organism evidence="2 3">
    <name type="scientific">Linnemannia hyalina</name>
    <dbReference type="NCBI Taxonomy" id="64524"/>
    <lineage>
        <taxon>Eukaryota</taxon>
        <taxon>Fungi</taxon>
        <taxon>Fungi incertae sedis</taxon>
        <taxon>Mucoromycota</taxon>
        <taxon>Mortierellomycotina</taxon>
        <taxon>Mortierellomycetes</taxon>
        <taxon>Mortierellales</taxon>
        <taxon>Mortierellaceae</taxon>
        <taxon>Linnemannia</taxon>
    </lineage>
</organism>
<feature type="compositionally biased region" description="Basic and acidic residues" evidence="1">
    <location>
        <begin position="130"/>
        <end position="141"/>
    </location>
</feature>
<protein>
    <submittedName>
        <fullName evidence="2">Uncharacterized protein</fullName>
    </submittedName>
</protein>
<feature type="region of interest" description="Disordered" evidence="1">
    <location>
        <begin position="257"/>
        <end position="315"/>
    </location>
</feature>
<comment type="caution">
    <text evidence="2">The sequence shown here is derived from an EMBL/GenBank/DDBJ whole genome shotgun (WGS) entry which is preliminary data.</text>
</comment>
<evidence type="ECO:0000313" key="3">
    <source>
        <dbReference type="Proteomes" id="UP000707451"/>
    </source>
</evidence>
<accession>A0A9P8BZ56</accession>
<feature type="compositionally biased region" description="Basic and acidic residues" evidence="1">
    <location>
        <begin position="305"/>
        <end position="315"/>
    </location>
</feature>
<reference evidence="2" key="1">
    <citation type="submission" date="2021-06" db="EMBL/GenBank/DDBJ databases">
        <title>Genome Sequence of Mortierella hyaline Strain SCG-10, a Cold-Adapted, Nitrate-Reducing Fungus Isolated from Soil in Minnesota, USA.</title>
        <authorList>
            <person name="Aldossari N."/>
        </authorList>
    </citation>
    <scope>NUCLEOTIDE SEQUENCE</scope>
    <source>
        <strain evidence="2">SCG-10</strain>
    </source>
</reference>
<dbReference type="AlphaFoldDB" id="A0A9P8BZ56"/>
<evidence type="ECO:0000313" key="2">
    <source>
        <dbReference type="EMBL" id="KAG9073256.1"/>
    </source>
</evidence>
<feature type="region of interest" description="Disordered" evidence="1">
    <location>
        <begin position="117"/>
        <end position="141"/>
    </location>
</feature>